<dbReference type="InterPro" id="IPR011990">
    <property type="entry name" value="TPR-like_helical_dom_sf"/>
</dbReference>
<name>A0A8J2SF90_9STRA</name>
<comment type="caution">
    <text evidence="5">The sequence shown here is derived from an EMBL/GenBank/DDBJ whole genome shotgun (WGS) entry which is preliminary data.</text>
</comment>
<dbReference type="PANTHER" id="PTHR22904:SF523">
    <property type="entry name" value="STRESS-INDUCED-PHOSPHOPROTEIN 1"/>
    <property type="match status" value="1"/>
</dbReference>
<feature type="region of interest" description="Disordered" evidence="4">
    <location>
        <begin position="300"/>
        <end position="326"/>
    </location>
</feature>
<dbReference type="InterPro" id="IPR019734">
    <property type="entry name" value="TPR_rpt"/>
</dbReference>
<keyword evidence="1" id="KW-0677">Repeat</keyword>
<dbReference type="Proteomes" id="UP000789595">
    <property type="component" value="Unassembled WGS sequence"/>
</dbReference>
<organism evidence="5 6">
    <name type="scientific">Pelagomonas calceolata</name>
    <dbReference type="NCBI Taxonomy" id="35677"/>
    <lineage>
        <taxon>Eukaryota</taxon>
        <taxon>Sar</taxon>
        <taxon>Stramenopiles</taxon>
        <taxon>Ochrophyta</taxon>
        <taxon>Pelagophyceae</taxon>
        <taxon>Pelagomonadales</taxon>
        <taxon>Pelagomonadaceae</taxon>
        <taxon>Pelagomonas</taxon>
    </lineage>
</organism>
<evidence type="ECO:0000256" key="1">
    <source>
        <dbReference type="ARBA" id="ARBA00022737"/>
    </source>
</evidence>
<dbReference type="EMBL" id="CAKKNE010000001">
    <property type="protein sequence ID" value="CAH0366539.1"/>
    <property type="molecule type" value="Genomic_DNA"/>
</dbReference>
<dbReference type="GO" id="GO:0051879">
    <property type="term" value="F:Hsp90 protein binding"/>
    <property type="evidence" value="ECO:0007669"/>
    <property type="project" value="TreeGrafter"/>
</dbReference>
<dbReference type="PANTHER" id="PTHR22904">
    <property type="entry name" value="TPR REPEAT CONTAINING PROTEIN"/>
    <property type="match status" value="1"/>
</dbReference>
<accession>A0A8J2SF90</accession>
<proteinExistence type="predicted"/>
<gene>
    <name evidence="5" type="ORF">PECAL_1P30360</name>
</gene>
<keyword evidence="6" id="KW-1185">Reference proteome</keyword>
<evidence type="ECO:0000256" key="2">
    <source>
        <dbReference type="ARBA" id="ARBA00022803"/>
    </source>
</evidence>
<keyword evidence="3" id="KW-0175">Coiled coil</keyword>
<reference evidence="5" key="1">
    <citation type="submission" date="2021-11" db="EMBL/GenBank/DDBJ databases">
        <authorList>
            <consortium name="Genoscope - CEA"/>
            <person name="William W."/>
        </authorList>
    </citation>
    <scope>NUCLEOTIDE SEQUENCE</scope>
</reference>
<dbReference type="SMART" id="SM00028">
    <property type="entry name" value="TPR"/>
    <property type="match status" value="3"/>
</dbReference>
<evidence type="ECO:0000313" key="6">
    <source>
        <dbReference type="Proteomes" id="UP000789595"/>
    </source>
</evidence>
<dbReference type="Pfam" id="PF14559">
    <property type="entry name" value="TPR_19"/>
    <property type="match status" value="1"/>
</dbReference>
<dbReference type="AlphaFoldDB" id="A0A8J2SF90"/>
<sequence length="429" mass="45104">MVKVRIDLLRDDGLAAAPEEPAPVRAADEVETPKALKKRGDAAFRRGEAAAAARLWTRAAAAGRDDRRLAVACLANTARAQLDLSRATDALRAAAEALALDPDHARARYFRARALLALGRRADADEAIAWLVAREPGNPRVLELEAEAARVPEAAPAEVDVPRADGDAARAKAAAPAAAPTDPTVRARAAARPAFATTWTAMAAREAYAPPASRFNVDAPKAPPPAARADPAAAEVARLRAARRPEASTDGAPRSVHAILAEKRKARRAARAAPAPASAAPATAWTAMAAAEAAEVANAITRRPAGAPPKSDRKDRGPSGVEPMNAGPQVAEAWMSLETDESAKQAIAACRNDAGATEGDATARRKARQVLQEARARKKSGVVRAPVADSSLAELEDEHRERLEEYRRRKEALAATRAKLSTKKGGSKV</sequence>
<protein>
    <submittedName>
        <fullName evidence="5">Uncharacterized protein</fullName>
    </submittedName>
</protein>
<evidence type="ECO:0000313" key="5">
    <source>
        <dbReference type="EMBL" id="CAH0366539.1"/>
    </source>
</evidence>
<dbReference type="SUPFAM" id="SSF48452">
    <property type="entry name" value="TPR-like"/>
    <property type="match status" value="1"/>
</dbReference>
<feature type="coiled-coil region" evidence="3">
    <location>
        <begin position="392"/>
        <end position="423"/>
    </location>
</feature>
<evidence type="ECO:0000256" key="4">
    <source>
        <dbReference type="SAM" id="MobiDB-lite"/>
    </source>
</evidence>
<evidence type="ECO:0000256" key="3">
    <source>
        <dbReference type="SAM" id="Coils"/>
    </source>
</evidence>
<keyword evidence="2" id="KW-0802">TPR repeat</keyword>
<dbReference type="Gene3D" id="1.25.40.10">
    <property type="entry name" value="Tetratricopeptide repeat domain"/>
    <property type="match status" value="1"/>
</dbReference>